<proteinExistence type="predicted"/>
<evidence type="ECO:0000313" key="2">
    <source>
        <dbReference type="EMBL" id="AIT07018.1"/>
    </source>
</evidence>
<protein>
    <submittedName>
        <fullName evidence="2">Uncharacterized protein</fullName>
    </submittedName>
</protein>
<evidence type="ECO:0000313" key="3">
    <source>
        <dbReference type="Proteomes" id="UP000033200"/>
    </source>
</evidence>
<dbReference type="KEGG" id="stax:MC45_12205"/>
<gene>
    <name evidence="2" type="ORF">MC45_12205</name>
</gene>
<dbReference type="eggNOG" id="ENOG5032QSH">
    <property type="taxonomic scope" value="Bacteria"/>
</dbReference>
<keyword evidence="3" id="KW-1185">Reference proteome</keyword>
<dbReference type="RefSeq" id="WP_038663559.1">
    <property type="nucleotide sequence ID" value="NZ_CP009571.1"/>
</dbReference>
<dbReference type="AlphaFoldDB" id="A0A097EHH2"/>
<dbReference type="Proteomes" id="UP000033200">
    <property type="component" value="Chromosome"/>
</dbReference>
<reference evidence="2 3" key="1">
    <citation type="submission" date="2014-09" db="EMBL/GenBank/DDBJ databases">
        <title>Using Illumina technology Improving SMRT sequencing Genome Assembly by RASTools.</title>
        <authorList>
            <person name="Zhou Y."/>
            <person name="Ma T."/>
            <person name="Liu T."/>
        </authorList>
    </citation>
    <scope>NUCLEOTIDE SEQUENCE [LARGE SCALE GENOMIC DNA]</scope>
    <source>
        <strain evidence="2 3">ATCC 55669</strain>
    </source>
</reference>
<dbReference type="EMBL" id="CP009571">
    <property type="protein sequence ID" value="AIT07018.1"/>
    <property type="molecule type" value="Genomic_DNA"/>
</dbReference>
<sequence length="198" mass="21035">MSPGVRIGIVALAVALIALLGWRIDSRHPVVPSRPDTTPVRIIPANPMPPSTTTAPTAPPASPTPQPIAAASSSPQDDLVAANLPPPESDPRELHARFQAEARDASWAGRRETELRRAFADIPNIGSDPLTVRCATTVCEVSGTYPPGLPPDADRGVMSGLQGPQLSDHARALGLDQAASSFSSVRDRPSFLIFFRRR</sequence>
<name>A0A097EHH2_9SPHN</name>
<accession>A0A097EHH2</accession>
<feature type="region of interest" description="Disordered" evidence="1">
    <location>
        <begin position="28"/>
        <end position="92"/>
    </location>
</feature>
<organism evidence="2 3">
    <name type="scientific">Sphingomonas taxi</name>
    <dbReference type="NCBI Taxonomy" id="1549858"/>
    <lineage>
        <taxon>Bacteria</taxon>
        <taxon>Pseudomonadati</taxon>
        <taxon>Pseudomonadota</taxon>
        <taxon>Alphaproteobacteria</taxon>
        <taxon>Sphingomonadales</taxon>
        <taxon>Sphingomonadaceae</taxon>
        <taxon>Sphingomonas</taxon>
    </lineage>
</organism>
<evidence type="ECO:0000256" key="1">
    <source>
        <dbReference type="SAM" id="MobiDB-lite"/>
    </source>
</evidence>
<dbReference type="HOGENOM" id="CLU_1377363_0_0_5"/>
<feature type="compositionally biased region" description="Pro residues" evidence="1">
    <location>
        <begin position="57"/>
        <end position="66"/>
    </location>
</feature>